<keyword evidence="4 6" id="KW-1133">Transmembrane helix</keyword>
<evidence type="ECO:0000256" key="4">
    <source>
        <dbReference type="ARBA" id="ARBA00022989"/>
    </source>
</evidence>
<keyword evidence="2" id="KW-1003">Cell membrane</keyword>
<feature type="transmembrane region" description="Helical" evidence="6">
    <location>
        <begin position="224"/>
        <end position="244"/>
    </location>
</feature>
<gene>
    <name evidence="7" type="ORF">SAMN05216230_11099</name>
</gene>
<keyword evidence="3 6" id="KW-0812">Transmembrane</keyword>
<dbReference type="GeneID" id="93678821"/>
<dbReference type="GO" id="GO:0005886">
    <property type="term" value="C:plasma membrane"/>
    <property type="evidence" value="ECO:0007669"/>
    <property type="project" value="UniProtKB-SubCell"/>
</dbReference>
<dbReference type="AlphaFoldDB" id="A0A1H9QYL6"/>
<feature type="transmembrane region" description="Helical" evidence="6">
    <location>
        <begin position="403"/>
        <end position="424"/>
    </location>
</feature>
<dbReference type="Pfam" id="PF13520">
    <property type="entry name" value="AA_permease_2"/>
    <property type="match status" value="1"/>
</dbReference>
<dbReference type="GO" id="GO:0022857">
    <property type="term" value="F:transmembrane transporter activity"/>
    <property type="evidence" value="ECO:0007669"/>
    <property type="project" value="InterPro"/>
</dbReference>
<feature type="transmembrane region" description="Helical" evidence="6">
    <location>
        <begin position="190"/>
        <end position="212"/>
    </location>
</feature>
<protein>
    <submittedName>
        <fullName evidence="7">Amino acid/polyamine/organocation transporter, APC superfamily</fullName>
    </submittedName>
</protein>
<dbReference type="RefSeq" id="WP_094012078.1">
    <property type="nucleotide sequence ID" value="NZ_CP128543.1"/>
</dbReference>
<sequence length="438" mass="46514">MPDATPAKLSLTSLTVFGLAYMCPSLAMVIFGVISERSDGIAPSAFLLATGAMLLSALSYAKLSRLFPVSGSAYYYAKRLLGPGCGFVVGWAVLLAYLFMPMVAWLLQSVFLNAQFPQVPTWGWLLINIGLTTAVTVSGMALTDRLNKVLTVLSVALVLLFIGYCLRYVAGQPQVGFTHPVWNEHSTLTGLTAAAAIAAYSFLGFDAVTTLAEEAEQPKRDIPRAVLLVISLGGLLFTAVAYLMQLSHPGGQFADPQTATYALSIEVGGQFFADFVNLGGIVAGFASCLAVQVSASRLLYFMGREGVLPPRCFAKLQGKARTPVFNLLLIAGLGLIGIGADVSSAASLINFGAFLAFAAVNVCVIAYYLRERRKQRLSGVGFVVFPLLAIGVNLYLLSLLSTVVILAGVAWLVCGGLYLMWLTAGFSKPTPGLMEVET</sequence>
<proteinExistence type="predicted"/>
<evidence type="ECO:0000256" key="3">
    <source>
        <dbReference type="ARBA" id="ARBA00022692"/>
    </source>
</evidence>
<evidence type="ECO:0000256" key="6">
    <source>
        <dbReference type="SAM" id="Phobius"/>
    </source>
</evidence>
<feature type="transmembrane region" description="Helical" evidence="6">
    <location>
        <begin position="122"/>
        <end position="142"/>
    </location>
</feature>
<reference evidence="7 8" key="1">
    <citation type="submission" date="2016-10" db="EMBL/GenBank/DDBJ databases">
        <authorList>
            <person name="de Groot N.N."/>
        </authorList>
    </citation>
    <scope>NUCLEOTIDE SEQUENCE [LARGE SCALE GENOMIC DNA]</scope>
    <source>
        <strain evidence="7 8">LMG 27941</strain>
    </source>
</reference>
<evidence type="ECO:0000256" key="2">
    <source>
        <dbReference type="ARBA" id="ARBA00022475"/>
    </source>
</evidence>
<comment type="subcellular location">
    <subcellularLocation>
        <location evidence="1">Cell membrane</location>
        <topology evidence="1">Multi-pass membrane protein</topology>
    </subcellularLocation>
</comment>
<feature type="transmembrane region" description="Helical" evidence="6">
    <location>
        <begin position="12"/>
        <end position="34"/>
    </location>
</feature>
<keyword evidence="5 6" id="KW-0472">Membrane</keyword>
<evidence type="ECO:0000256" key="1">
    <source>
        <dbReference type="ARBA" id="ARBA00004651"/>
    </source>
</evidence>
<dbReference type="InterPro" id="IPR002293">
    <property type="entry name" value="AA/rel_permease1"/>
</dbReference>
<dbReference type="Proteomes" id="UP000199221">
    <property type="component" value="Unassembled WGS sequence"/>
</dbReference>
<organism evidence="7 8">
    <name type="scientific">Pseudomonas soli</name>
    <dbReference type="NCBI Taxonomy" id="1306993"/>
    <lineage>
        <taxon>Bacteria</taxon>
        <taxon>Pseudomonadati</taxon>
        <taxon>Pseudomonadota</taxon>
        <taxon>Gammaproteobacteria</taxon>
        <taxon>Pseudomonadales</taxon>
        <taxon>Pseudomonadaceae</taxon>
        <taxon>Pseudomonas</taxon>
    </lineage>
</organism>
<dbReference type="InterPro" id="IPR050367">
    <property type="entry name" value="APC_superfamily"/>
</dbReference>
<dbReference type="Gene3D" id="1.20.1740.10">
    <property type="entry name" value="Amino acid/polyamine transporter I"/>
    <property type="match status" value="1"/>
</dbReference>
<feature type="transmembrane region" description="Helical" evidence="6">
    <location>
        <begin position="376"/>
        <end position="397"/>
    </location>
</feature>
<dbReference type="PANTHER" id="PTHR42770:SF8">
    <property type="entry name" value="PUTRESCINE IMPORTER PUUP"/>
    <property type="match status" value="1"/>
</dbReference>
<feature type="transmembrane region" description="Helical" evidence="6">
    <location>
        <begin position="348"/>
        <end position="369"/>
    </location>
</feature>
<name>A0A1H9QYL6_9PSED</name>
<feature type="transmembrane region" description="Helical" evidence="6">
    <location>
        <begin position="149"/>
        <end position="170"/>
    </location>
</feature>
<evidence type="ECO:0000256" key="5">
    <source>
        <dbReference type="ARBA" id="ARBA00023136"/>
    </source>
</evidence>
<evidence type="ECO:0000313" key="8">
    <source>
        <dbReference type="Proteomes" id="UP000199221"/>
    </source>
</evidence>
<dbReference type="PANTHER" id="PTHR42770">
    <property type="entry name" value="AMINO ACID TRANSPORTER-RELATED"/>
    <property type="match status" value="1"/>
</dbReference>
<accession>A0A1H9QYL6</accession>
<dbReference type="PIRSF" id="PIRSF006060">
    <property type="entry name" value="AA_transporter"/>
    <property type="match status" value="1"/>
</dbReference>
<feature type="transmembrane region" description="Helical" evidence="6">
    <location>
        <begin position="40"/>
        <end position="60"/>
    </location>
</feature>
<feature type="transmembrane region" description="Helical" evidence="6">
    <location>
        <begin position="281"/>
        <end position="303"/>
    </location>
</feature>
<feature type="transmembrane region" description="Helical" evidence="6">
    <location>
        <begin position="80"/>
        <end position="107"/>
    </location>
</feature>
<dbReference type="EMBL" id="FOEQ01000010">
    <property type="protein sequence ID" value="SER65691.1"/>
    <property type="molecule type" value="Genomic_DNA"/>
</dbReference>
<evidence type="ECO:0000313" key="7">
    <source>
        <dbReference type="EMBL" id="SER65691.1"/>
    </source>
</evidence>
<feature type="transmembrane region" description="Helical" evidence="6">
    <location>
        <begin position="324"/>
        <end position="342"/>
    </location>
</feature>